<reference evidence="1 2" key="2">
    <citation type="submission" date="2014-05" db="EMBL/GenBank/DDBJ databases">
        <title>Draft genome sequence of Halobacillus karajensis HK-03.</title>
        <authorList>
            <person name="Khelaifia S."/>
            <person name="Croce O."/>
            <person name="Lagier J.C."/>
            <person name="Raoult D."/>
        </authorList>
    </citation>
    <scope>NUCLEOTIDE SEQUENCE [LARGE SCALE GENOMIC DNA]</scope>
    <source>
        <strain evidence="1 2">HD-03</strain>
    </source>
</reference>
<evidence type="ECO:0000313" key="2">
    <source>
        <dbReference type="Proteomes" id="UP000028868"/>
    </source>
</evidence>
<proteinExistence type="predicted"/>
<gene>
    <name evidence="1" type="ORF">BN983_03919</name>
</gene>
<dbReference type="AlphaFoldDB" id="A0A024PAW0"/>
<evidence type="ECO:0000313" key="1">
    <source>
        <dbReference type="EMBL" id="CDQ25567.1"/>
    </source>
</evidence>
<accession>A0A024PAW0</accession>
<dbReference type="RefSeq" id="WP_181949684.1">
    <property type="nucleotide sequence ID" value="NZ_CCDH010000004.1"/>
</dbReference>
<comment type="caution">
    <text evidence="1">The sequence shown here is derived from an EMBL/GenBank/DDBJ whole genome shotgun (WGS) entry which is preliminary data.</text>
</comment>
<name>A0A024PAW0_9BACI</name>
<dbReference type="EMBL" id="CCDI010000007">
    <property type="protein sequence ID" value="CDQ25567.1"/>
    <property type="molecule type" value="Genomic_DNA"/>
</dbReference>
<organism evidence="1 2">
    <name type="scientific">Halobacillus karajensis</name>
    <dbReference type="NCBI Taxonomy" id="195088"/>
    <lineage>
        <taxon>Bacteria</taxon>
        <taxon>Bacillati</taxon>
        <taxon>Bacillota</taxon>
        <taxon>Bacilli</taxon>
        <taxon>Bacillales</taxon>
        <taxon>Bacillaceae</taxon>
        <taxon>Halobacillus</taxon>
    </lineage>
</organism>
<reference evidence="2" key="1">
    <citation type="submission" date="2014-03" db="EMBL/GenBank/DDBJ databases">
        <authorList>
            <person name="Urmite Genomes U."/>
        </authorList>
    </citation>
    <scope>NUCLEOTIDE SEQUENCE [LARGE SCALE GENOMIC DNA]</scope>
    <source>
        <strain evidence="2">HD-03</strain>
    </source>
</reference>
<protein>
    <submittedName>
        <fullName evidence="1">Uncharacterized protein</fullName>
    </submittedName>
</protein>
<dbReference type="Proteomes" id="UP000028868">
    <property type="component" value="Unassembled WGS sequence"/>
</dbReference>
<sequence length="54" mass="6732">MRFEFNPEVKLLLVNYSDKKVRMDYINHFWPMSEIGWRPPFYTNPRYGFNYPII</sequence>
<keyword evidence="2" id="KW-1185">Reference proteome</keyword>